<dbReference type="CDD" id="cd02440">
    <property type="entry name" value="AdoMet_MTases"/>
    <property type="match status" value="1"/>
</dbReference>
<dbReference type="PANTHER" id="PTHR43464">
    <property type="entry name" value="METHYLTRANSFERASE"/>
    <property type="match status" value="1"/>
</dbReference>
<dbReference type="InterPro" id="IPR041698">
    <property type="entry name" value="Methyltransf_25"/>
</dbReference>
<dbReference type="RefSeq" id="WP_189994846.1">
    <property type="nucleotide sequence ID" value="NZ_BMZS01000013.1"/>
</dbReference>
<evidence type="ECO:0000313" key="4">
    <source>
        <dbReference type="Proteomes" id="UP000630353"/>
    </source>
</evidence>
<dbReference type="Gene3D" id="1.25.40.10">
    <property type="entry name" value="Tetratricopeptide repeat domain"/>
    <property type="match status" value="1"/>
</dbReference>
<feature type="repeat" description="TPR" evidence="1">
    <location>
        <begin position="46"/>
        <end position="79"/>
    </location>
</feature>
<reference evidence="3" key="1">
    <citation type="journal article" date="2014" name="Int. J. Syst. Evol. Microbiol.">
        <title>Complete genome sequence of Corynebacterium casei LMG S-19264T (=DSM 44701T), isolated from a smear-ripened cheese.</title>
        <authorList>
            <consortium name="US DOE Joint Genome Institute (JGI-PGF)"/>
            <person name="Walter F."/>
            <person name="Albersmeier A."/>
            <person name="Kalinowski J."/>
            <person name="Ruckert C."/>
        </authorList>
    </citation>
    <scope>NUCLEOTIDE SEQUENCE</scope>
    <source>
        <strain evidence="3">KCTC 42651</strain>
    </source>
</reference>
<evidence type="ECO:0000256" key="1">
    <source>
        <dbReference type="PROSITE-ProRule" id="PRU00339"/>
    </source>
</evidence>
<reference evidence="3" key="2">
    <citation type="submission" date="2020-09" db="EMBL/GenBank/DDBJ databases">
        <authorList>
            <person name="Sun Q."/>
            <person name="Kim S."/>
        </authorList>
    </citation>
    <scope>NUCLEOTIDE SEQUENCE</scope>
    <source>
        <strain evidence="3">KCTC 42651</strain>
    </source>
</reference>
<dbReference type="GO" id="GO:0008168">
    <property type="term" value="F:methyltransferase activity"/>
    <property type="evidence" value="ECO:0007669"/>
    <property type="project" value="TreeGrafter"/>
</dbReference>
<dbReference type="InterPro" id="IPR019734">
    <property type="entry name" value="TPR_rpt"/>
</dbReference>
<accession>A0A918XWN8</accession>
<dbReference type="SUPFAM" id="SSF48452">
    <property type="entry name" value="TPR-like"/>
    <property type="match status" value="1"/>
</dbReference>
<feature type="domain" description="Methyltransferase" evidence="2">
    <location>
        <begin position="397"/>
        <end position="492"/>
    </location>
</feature>
<dbReference type="Pfam" id="PF13432">
    <property type="entry name" value="TPR_16"/>
    <property type="match status" value="1"/>
</dbReference>
<comment type="caution">
    <text evidence="3">The sequence shown here is derived from an EMBL/GenBank/DDBJ whole genome shotgun (WGS) entry which is preliminary data.</text>
</comment>
<protein>
    <recommendedName>
        <fullName evidence="2">Methyltransferase domain-containing protein</fullName>
    </recommendedName>
</protein>
<dbReference type="Gene3D" id="3.40.50.150">
    <property type="entry name" value="Vaccinia Virus protein VP39"/>
    <property type="match status" value="1"/>
</dbReference>
<evidence type="ECO:0000259" key="2">
    <source>
        <dbReference type="Pfam" id="PF13649"/>
    </source>
</evidence>
<dbReference type="SUPFAM" id="SSF53335">
    <property type="entry name" value="S-adenosyl-L-methionine-dependent methyltransferases"/>
    <property type="match status" value="1"/>
</dbReference>
<keyword evidence="1" id="KW-0802">TPR repeat</keyword>
<dbReference type="SMART" id="SM00028">
    <property type="entry name" value="TPR"/>
    <property type="match status" value="2"/>
</dbReference>
<dbReference type="PROSITE" id="PS50005">
    <property type="entry name" value="TPR"/>
    <property type="match status" value="1"/>
</dbReference>
<dbReference type="InterPro" id="IPR011990">
    <property type="entry name" value="TPR-like_helical_dom_sf"/>
</dbReference>
<dbReference type="EMBL" id="BMZS01000013">
    <property type="protein sequence ID" value="GHD61944.1"/>
    <property type="molecule type" value="Genomic_DNA"/>
</dbReference>
<proteinExistence type="predicted"/>
<dbReference type="Proteomes" id="UP000630353">
    <property type="component" value="Unassembled WGS sequence"/>
</dbReference>
<organism evidence="3 4">
    <name type="scientific">Thalassobaculum fulvum</name>
    <dbReference type="NCBI Taxonomy" id="1633335"/>
    <lineage>
        <taxon>Bacteria</taxon>
        <taxon>Pseudomonadati</taxon>
        <taxon>Pseudomonadota</taxon>
        <taxon>Alphaproteobacteria</taxon>
        <taxon>Rhodospirillales</taxon>
        <taxon>Thalassobaculaceae</taxon>
        <taxon>Thalassobaculum</taxon>
    </lineage>
</organism>
<keyword evidence="4" id="KW-1185">Reference proteome</keyword>
<evidence type="ECO:0000313" key="3">
    <source>
        <dbReference type="EMBL" id="GHD61944.1"/>
    </source>
</evidence>
<dbReference type="InterPro" id="IPR029063">
    <property type="entry name" value="SAM-dependent_MTases_sf"/>
</dbReference>
<dbReference type="Pfam" id="PF13649">
    <property type="entry name" value="Methyltransf_25"/>
    <property type="match status" value="1"/>
</dbReference>
<sequence>MNRRATIDIGSALDALQRAGSLFRAGRYLEAAEVYRDVIKRRPRLPDVHNNLGVALKAAGHVKDAVPCFRRAIRLKPDYLAAHVNLAAGLEALGRPMDALEHRIDAWRLSADDTEYRDALIAALRRCPFDKPHAGARSVLSALFERDDIDRQALAAPAIRIWRAHPGIRRAIEAATWGYPDGQPDSGFKPLTEFFPDELALSALSWAVVVDAELEAAIVFTRRALLSELAAERPIAAKPDWLAALALQARAAEWVWPETDEEVAGLDALDRQADRPDPASHRALVRAMYRPMESDPDAESLRREASMLRYGDPSLSALLLRRSFLDTHAEARIAEDLATLTAIADDTSARVRAQYEENPYPRWLSIDRRPPRALAEHLQRVLPGAPTADLPEPPLRILVAGCGTGRHAIQTARRYRDCSVLAVDLSRRSLAYAKRMARDLGVPNITFGQADILALGGHAERFDLIESSGVLHHMAYPLNGWGALRGLLAPGGLMRIALYSRRARACFDEVRDAIPEEGPQIDRIRAARRAVRMLPPEHPARALLRTADFYAASGVRDALLHAQETAVDPLWIADALKGLRLTFLGFELPDPAMLALYRRHRPDDPLGLDLEAWDAVEAERPDMFLGMYQFWCRDES</sequence>
<gene>
    <name evidence="3" type="ORF">GCM10017083_50020</name>
</gene>
<dbReference type="PANTHER" id="PTHR43464:SF92">
    <property type="entry name" value="SLR1071 PROTEIN"/>
    <property type="match status" value="1"/>
</dbReference>
<dbReference type="AlphaFoldDB" id="A0A918XWN8"/>
<name>A0A918XWN8_9PROT</name>